<name>A0A1A8W6I5_PLAOA</name>
<evidence type="ECO:0000256" key="1">
    <source>
        <dbReference type="SAM" id="MobiDB-lite"/>
    </source>
</evidence>
<protein>
    <submittedName>
        <fullName evidence="2">Uncharacterized protein</fullName>
    </submittedName>
</protein>
<evidence type="ECO:0000313" key="3">
    <source>
        <dbReference type="Proteomes" id="UP000078546"/>
    </source>
</evidence>
<evidence type="ECO:0000313" key="2">
    <source>
        <dbReference type="EMBL" id="SBS87606.1"/>
    </source>
</evidence>
<dbReference type="Proteomes" id="UP000078546">
    <property type="component" value="Unassembled WGS sequence"/>
</dbReference>
<organism evidence="2 3">
    <name type="scientific">Plasmodium ovale curtisi</name>
    <dbReference type="NCBI Taxonomy" id="864141"/>
    <lineage>
        <taxon>Eukaryota</taxon>
        <taxon>Sar</taxon>
        <taxon>Alveolata</taxon>
        <taxon>Apicomplexa</taxon>
        <taxon>Aconoidasida</taxon>
        <taxon>Haemosporida</taxon>
        <taxon>Plasmodiidae</taxon>
        <taxon>Plasmodium</taxon>
        <taxon>Plasmodium (Plasmodium)</taxon>
    </lineage>
</organism>
<proteinExistence type="predicted"/>
<feature type="region of interest" description="Disordered" evidence="1">
    <location>
        <begin position="1"/>
        <end position="57"/>
    </location>
</feature>
<gene>
    <name evidence="2" type="ORF">POVCU1_014900</name>
</gene>
<accession>A0A1A8W6I5</accession>
<feature type="compositionally biased region" description="Polar residues" evidence="1">
    <location>
        <begin position="1"/>
        <end position="29"/>
    </location>
</feature>
<dbReference type="AlphaFoldDB" id="A0A1A8W6I5"/>
<dbReference type="EMBL" id="FLQV01000274">
    <property type="protein sequence ID" value="SBS87606.1"/>
    <property type="molecule type" value="Genomic_DNA"/>
</dbReference>
<reference evidence="3" key="1">
    <citation type="submission" date="2016-05" db="EMBL/GenBank/DDBJ databases">
        <authorList>
            <person name="Naeem Raeece"/>
        </authorList>
    </citation>
    <scope>NUCLEOTIDE SEQUENCE [LARGE SCALE GENOMIC DNA]</scope>
</reference>
<sequence>MRYQYDNNTEQIDANTTQIRRKYNANTTQTRRKHDANTTQTRRKHDASTTQNTTQAREKLRDAVMKVQKNIHKTEKRGKGKFREMRLFGSKGWQNAERTTKKVASYMYLFQSSFFRVGSESPFHQGTSPNATTLGLIHLAPIFTELQ</sequence>